<keyword evidence="3" id="KW-1185">Reference proteome</keyword>
<sequence length="267" mass="29349">MNKEEKPKRPARRQPAQKVGRKSSHAQGRAVAFDDQAYHLLTAAASKLKLSKSAYAGAAASYFAELGLDPTKRTAGAGLAEVGEKLSQLSQRVEQMQEAGRQHSTGIGNELVSTWRALEQNLYAQLSTNQTTLHLYLEAIEVNLLQRAADTESQYLWPLIERVLRASIDSQVGRKTAADLGQLLATVVPPGAMPKFMLDELNSEQDRVRDIEVVDLSRKLLQGIALLERTHTMRPEIAAPPPMTLPAGTPGSNPDSLSDQPWDEPWH</sequence>
<name>A0A418QNY5_9BACT</name>
<protein>
    <submittedName>
        <fullName evidence="2">Uncharacterized protein</fullName>
    </submittedName>
</protein>
<evidence type="ECO:0000256" key="1">
    <source>
        <dbReference type="SAM" id="MobiDB-lite"/>
    </source>
</evidence>
<dbReference type="AlphaFoldDB" id="A0A418QNY5"/>
<dbReference type="EMBL" id="QYCN01000035">
    <property type="protein sequence ID" value="RIY06889.1"/>
    <property type="molecule type" value="Genomic_DNA"/>
</dbReference>
<evidence type="ECO:0000313" key="2">
    <source>
        <dbReference type="EMBL" id="RIY06889.1"/>
    </source>
</evidence>
<comment type="caution">
    <text evidence="2">The sequence shown here is derived from an EMBL/GenBank/DDBJ whole genome shotgun (WGS) entry which is preliminary data.</text>
</comment>
<proteinExistence type="predicted"/>
<feature type="region of interest" description="Disordered" evidence="1">
    <location>
        <begin position="233"/>
        <end position="267"/>
    </location>
</feature>
<dbReference type="OrthoDB" id="883352at2"/>
<gene>
    <name evidence="2" type="ORF">D0T11_17835</name>
</gene>
<evidence type="ECO:0000313" key="3">
    <source>
        <dbReference type="Proteomes" id="UP000284250"/>
    </source>
</evidence>
<dbReference type="Proteomes" id="UP000284250">
    <property type="component" value="Unassembled WGS sequence"/>
</dbReference>
<feature type="region of interest" description="Disordered" evidence="1">
    <location>
        <begin position="1"/>
        <end position="28"/>
    </location>
</feature>
<feature type="compositionally biased region" description="Polar residues" evidence="1">
    <location>
        <begin position="250"/>
        <end position="259"/>
    </location>
</feature>
<dbReference type="RefSeq" id="WP_119657169.1">
    <property type="nucleotide sequence ID" value="NZ_JBHUOI010000084.1"/>
</dbReference>
<accession>A0A418QNY5</accession>
<reference evidence="2 3" key="1">
    <citation type="submission" date="2019-01" db="EMBL/GenBank/DDBJ databases">
        <title>Hymenobacter humicola sp. nov., isolated from soils in Antarctica.</title>
        <authorList>
            <person name="Sedlacek I."/>
            <person name="Holochova P."/>
            <person name="Kralova S."/>
            <person name="Pantucek R."/>
            <person name="Stankova E."/>
            <person name="Vrbovska V."/>
            <person name="Kristofova L."/>
            <person name="Svec P."/>
            <person name="Busse H.-J."/>
        </authorList>
    </citation>
    <scope>NUCLEOTIDE SEQUENCE [LARGE SCALE GENOMIC DNA]</scope>
    <source>
        <strain evidence="2 3">CCM 8852</strain>
    </source>
</reference>
<organism evidence="2 3">
    <name type="scientific">Hymenobacter rubripertinctus</name>
    <dbReference type="NCBI Taxonomy" id="2029981"/>
    <lineage>
        <taxon>Bacteria</taxon>
        <taxon>Pseudomonadati</taxon>
        <taxon>Bacteroidota</taxon>
        <taxon>Cytophagia</taxon>
        <taxon>Cytophagales</taxon>
        <taxon>Hymenobacteraceae</taxon>
        <taxon>Hymenobacter</taxon>
    </lineage>
</organism>